<dbReference type="EMBL" id="FLUN01000001">
    <property type="protein sequence ID" value="SBV94418.1"/>
    <property type="molecule type" value="Genomic_DNA"/>
</dbReference>
<sequence length="113" mass="11906">MMLEQMKRVAAQTGEAGVPVKLMFGTVSETEPLTVMVDSRFPVTAPALLVPLELQGHTHEVKAAVTGEAQGHAHTIAATATELDTGGGLKKGDRVILLRNQGGQEYLVLGRCG</sequence>
<dbReference type="Pfam" id="PF10844">
    <property type="entry name" value="DUF2577"/>
    <property type="match status" value="1"/>
</dbReference>
<evidence type="ECO:0000313" key="1">
    <source>
        <dbReference type="EMBL" id="SBV94418.1"/>
    </source>
</evidence>
<gene>
    <name evidence="1" type="ORF">KL86CLO1_10511</name>
</gene>
<protein>
    <recommendedName>
        <fullName evidence="2">DUF2577 domain-containing protein</fullName>
    </recommendedName>
</protein>
<evidence type="ECO:0008006" key="2">
    <source>
        <dbReference type="Google" id="ProtNLM"/>
    </source>
</evidence>
<proteinExistence type="predicted"/>
<organism evidence="1">
    <name type="scientific">uncultured Eubacteriales bacterium</name>
    <dbReference type="NCBI Taxonomy" id="172733"/>
    <lineage>
        <taxon>Bacteria</taxon>
        <taxon>Bacillati</taxon>
        <taxon>Bacillota</taxon>
        <taxon>Clostridia</taxon>
        <taxon>Eubacteriales</taxon>
        <taxon>environmental samples</taxon>
    </lineage>
</organism>
<name>A0A212J4N9_9FIRM</name>
<dbReference type="AlphaFoldDB" id="A0A212J4N9"/>
<accession>A0A212J4N9</accession>
<dbReference type="InterPro" id="IPR022555">
    <property type="entry name" value="DUF2577"/>
</dbReference>
<reference evidence="1" key="1">
    <citation type="submission" date="2016-04" db="EMBL/GenBank/DDBJ databases">
        <authorList>
            <person name="Evans L.H."/>
            <person name="Alamgir A."/>
            <person name="Owens N."/>
            <person name="Weber N.D."/>
            <person name="Virtaneva K."/>
            <person name="Barbian K."/>
            <person name="Babar A."/>
            <person name="Rosenke K."/>
        </authorList>
    </citation>
    <scope>NUCLEOTIDE SEQUENCE</scope>
    <source>
        <strain evidence="1">86</strain>
    </source>
</reference>